<dbReference type="AlphaFoldDB" id="A0A1B9IM57"/>
<dbReference type="Pfam" id="PF05024">
    <property type="entry name" value="Gpi1"/>
    <property type="match status" value="1"/>
</dbReference>
<dbReference type="PANTHER" id="PTHR21329">
    <property type="entry name" value="PHOSPHATIDYLINOSITOL N-ACETYLGLUCOSAMINYLTRANSFERASE SUBUNIT Q-RELATED"/>
    <property type="match status" value="1"/>
</dbReference>
<dbReference type="PANTHER" id="PTHR21329:SF3">
    <property type="entry name" value="PHOSPHATIDYLINOSITOL N-ACETYLGLUCOSAMINYLTRANSFERASE SUBUNIT Q"/>
    <property type="match status" value="1"/>
</dbReference>
<keyword evidence="1" id="KW-0812">Transmembrane</keyword>
<keyword evidence="3" id="KW-1185">Reference proteome</keyword>
<sequence>MRVFWPSSGIQRNQGVVVGWRIKDTLCVVDIADSRNDDLAGSLKSIIPTTCDYRLISLGQAQPAESTQTHSSATIMFWLSKDEIPILCSESVQLILYTPPDSTRLRFLRTSTPFRGFRNQAMAVQDEYGIGQKSSVKTEEINEIISLINISKVAQRDLSCMATSGYRRNPINNDELKWSTMTSAFLAILFLPLRMCAQALYLTLNHHTSVGSFRQFSSTIDQLALRLSQGIQGPKRFMSTRQVGLGIEQLLESSIPKYLVELPINALKWLNDWPVGLKLNTPLSQFFCTGLGSIMQKWGDVVLPHLDTLLPSMIRLFALSSLGGLTLTLSLLNDTITILTSHFHLCHLLMRYIFNWQLESLSGLWNLFRGKRWNVLRQRTDSYEYDVDQLFLGTLLFTVSAFLFPTVLTYFGLFALFRAATVGSQKILTGAVTALNAFPLFELMLRIKEPSRLPGELVLVVHCDT</sequence>
<dbReference type="GO" id="GO:0005783">
    <property type="term" value="C:endoplasmic reticulum"/>
    <property type="evidence" value="ECO:0007669"/>
    <property type="project" value="TreeGrafter"/>
</dbReference>
<gene>
    <name evidence="2" type="ORF">L486_05371</name>
</gene>
<keyword evidence="1" id="KW-0472">Membrane</keyword>
<dbReference type="EMBL" id="KI669464">
    <property type="protein sequence ID" value="OCF56521.1"/>
    <property type="molecule type" value="Genomic_DNA"/>
</dbReference>
<dbReference type="InterPro" id="IPR007720">
    <property type="entry name" value="PigQ/GPI1"/>
</dbReference>
<evidence type="ECO:0000256" key="1">
    <source>
        <dbReference type="SAM" id="Phobius"/>
    </source>
</evidence>
<dbReference type="Proteomes" id="UP000092583">
    <property type="component" value="Unassembled WGS sequence"/>
</dbReference>
<evidence type="ECO:0000313" key="3">
    <source>
        <dbReference type="Proteomes" id="UP000092583"/>
    </source>
</evidence>
<reference evidence="3" key="2">
    <citation type="submission" date="2013-12" db="EMBL/GenBank/DDBJ databases">
        <title>Evolution of pathogenesis and genome organization in the Tremellales.</title>
        <authorList>
            <person name="Cuomo C."/>
            <person name="Litvintseva A."/>
            <person name="Heitman J."/>
            <person name="Chen Y."/>
            <person name="Sun S."/>
            <person name="Springer D."/>
            <person name="Dromer F."/>
            <person name="Young S."/>
            <person name="Zeng Q."/>
            <person name="Chapman S."/>
            <person name="Gujja S."/>
            <person name="Saif S."/>
            <person name="Birren B."/>
        </authorList>
    </citation>
    <scope>NUCLEOTIDE SEQUENCE [LARGE SCALE GENOMIC DNA]</scope>
    <source>
        <strain evidence="3">CBS 10435</strain>
    </source>
</reference>
<name>A0A1B9IM57_9TREE</name>
<proteinExistence type="predicted"/>
<organism evidence="2 3">
    <name type="scientific">Kwoniella mangroviensis CBS 10435</name>
    <dbReference type="NCBI Taxonomy" id="1331196"/>
    <lineage>
        <taxon>Eukaryota</taxon>
        <taxon>Fungi</taxon>
        <taxon>Dikarya</taxon>
        <taxon>Basidiomycota</taxon>
        <taxon>Agaricomycotina</taxon>
        <taxon>Tremellomycetes</taxon>
        <taxon>Tremellales</taxon>
        <taxon>Cryptococcaceae</taxon>
        <taxon>Kwoniella</taxon>
    </lineage>
</organism>
<protein>
    <recommendedName>
        <fullName evidence="4">Phosphatidylinositol glycan, class Q</fullName>
    </recommendedName>
</protein>
<reference evidence="2 3" key="1">
    <citation type="submission" date="2013-07" db="EMBL/GenBank/DDBJ databases">
        <title>The Genome Sequence of Kwoniella mangroviensis CBS10435.</title>
        <authorList>
            <consortium name="The Broad Institute Genome Sequencing Platform"/>
            <person name="Cuomo C."/>
            <person name="Litvintseva A."/>
            <person name="Chen Y."/>
            <person name="Heitman J."/>
            <person name="Sun S."/>
            <person name="Springer D."/>
            <person name="Dromer F."/>
            <person name="Young S.K."/>
            <person name="Zeng Q."/>
            <person name="Gargeya S."/>
            <person name="Fitzgerald M."/>
            <person name="Abouelleil A."/>
            <person name="Alvarado L."/>
            <person name="Berlin A.M."/>
            <person name="Chapman S.B."/>
            <person name="Dewar J."/>
            <person name="Goldberg J."/>
            <person name="Griggs A."/>
            <person name="Gujja S."/>
            <person name="Hansen M."/>
            <person name="Howarth C."/>
            <person name="Imamovic A."/>
            <person name="Larimer J."/>
            <person name="McCowan C."/>
            <person name="Murphy C."/>
            <person name="Pearson M."/>
            <person name="Priest M."/>
            <person name="Roberts A."/>
            <person name="Saif S."/>
            <person name="Shea T."/>
            <person name="Sykes S."/>
            <person name="Wortman J."/>
            <person name="Nusbaum C."/>
            <person name="Birren B."/>
        </authorList>
    </citation>
    <scope>NUCLEOTIDE SEQUENCE [LARGE SCALE GENOMIC DNA]</scope>
    <source>
        <strain evidence="2 3">CBS 10435</strain>
    </source>
</reference>
<dbReference type="GO" id="GO:0006506">
    <property type="term" value="P:GPI anchor biosynthetic process"/>
    <property type="evidence" value="ECO:0007669"/>
    <property type="project" value="InterPro"/>
</dbReference>
<evidence type="ECO:0000313" key="2">
    <source>
        <dbReference type="EMBL" id="OCF56521.1"/>
    </source>
</evidence>
<evidence type="ECO:0008006" key="4">
    <source>
        <dbReference type="Google" id="ProtNLM"/>
    </source>
</evidence>
<accession>A0A1B9IM57</accession>
<dbReference type="STRING" id="1331196.A0A1B9IM57"/>
<feature type="transmembrane region" description="Helical" evidence="1">
    <location>
        <begin position="390"/>
        <end position="415"/>
    </location>
</feature>
<keyword evidence="1" id="KW-1133">Transmembrane helix</keyword>
<dbReference type="OrthoDB" id="70250at2759"/>
<dbReference type="GO" id="GO:0016020">
    <property type="term" value="C:membrane"/>
    <property type="evidence" value="ECO:0007669"/>
    <property type="project" value="InterPro"/>
</dbReference>